<name>A0A0N5AY13_9BILA</name>
<accession>A0A0N5AY13</accession>
<keyword evidence="1" id="KW-1185">Reference proteome</keyword>
<dbReference type="Proteomes" id="UP000046393">
    <property type="component" value="Unplaced"/>
</dbReference>
<evidence type="ECO:0000313" key="2">
    <source>
        <dbReference type="WBParaSite" id="SMUV_0000984801-mRNA-1"/>
    </source>
</evidence>
<dbReference type="WBParaSite" id="SMUV_0000984801-mRNA-1">
    <property type="protein sequence ID" value="SMUV_0000984801-mRNA-1"/>
    <property type="gene ID" value="SMUV_0000984801"/>
</dbReference>
<proteinExistence type="predicted"/>
<sequence>MVLPGNEPQTRIDTAAAVENVKSQFMQFEDVTEDTCLLHSTWIRAFLFDSTQPTPTLIPSTPQIISA</sequence>
<evidence type="ECO:0000313" key="1">
    <source>
        <dbReference type="Proteomes" id="UP000046393"/>
    </source>
</evidence>
<protein>
    <submittedName>
        <fullName evidence="2">Uncharacterized protein</fullName>
    </submittedName>
</protein>
<organism evidence="1 2">
    <name type="scientific">Syphacia muris</name>
    <dbReference type="NCBI Taxonomy" id="451379"/>
    <lineage>
        <taxon>Eukaryota</taxon>
        <taxon>Metazoa</taxon>
        <taxon>Ecdysozoa</taxon>
        <taxon>Nematoda</taxon>
        <taxon>Chromadorea</taxon>
        <taxon>Rhabditida</taxon>
        <taxon>Spirurina</taxon>
        <taxon>Oxyuridomorpha</taxon>
        <taxon>Oxyuroidea</taxon>
        <taxon>Oxyuridae</taxon>
        <taxon>Syphacia</taxon>
    </lineage>
</organism>
<reference evidence="2" key="1">
    <citation type="submission" date="2017-02" db="UniProtKB">
        <authorList>
            <consortium name="WormBaseParasite"/>
        </authorList>
    </citation>
    <scope>IDENTIFICATION</scope>
</reference>
<dbReference type="AlphaFoldDB" id="A0A0N5AY13"/>